<feature type="compositionally biased region" description="Basic and acidic residues" evidence="1">
    <location>
        <begin position="436"/>
        <end position="456"/>
    </location>
</feature>
<reference evidence="2" key="1">
    <citation type="submission" date="2023-04" db="EMBL/GenBank/DDBJ databases">
        <title>Phytophthora lilii NBRC 32176.</title>
        <authorList>
            <person name="Ichikawa N."/>
            <person name="Sato H."/>
            <person name="Tonouchi N."/>
        </authorList>
    </citation>
    <scope>NUCLEOTIDE SEQUENCE</scope>
    <source>
        <strain evidence="2">NBRC 32176</strain>
    </source>
</reference>
<proteinExistence type="predicted"/>
<feature type="region of interest" description="Disordered" evidence="1">
    <location>
        <begin position="260"/>
        <end position="281"/>
    </location>
</feature>
<keyword evidence="3" id="KW-1185">Reference proteome</keyword>
<comment type="caution">
    <text evidence="2">The sequence shown here is derived from an EMBL/GenBank/DDBJ whole genome shotgun (WGS) entry which is preliminary data.</text>
</comment>
<dbReference type="InterPro" id="IPR038089">
    <property type="entry name" value="Med31_sf"/>
</dbReference>
<evidence type="ECO:0000256" key="1">
    <source>
        <dbReference type="SAM" id="MobiDB-lite"/>
    </source>
</evidence>
<name>A0A9W6TEM1_9STRA</name>
<organism evidence="2 3">
    <name type="scientific">Phytophthora lilii</name>
    <dbReference type="NCBI Taxonomy" id="2077276"/>
    <lineage>
        <taxon>Eukaryota</taxon>
        <taxon>Sar</taxon>
        <taxon>Stramenopiles</taxon>
        <taxon>Oomycota</taxon>
        <taxon>Peronosporomycetes</taxon>
        <taxon>Peronosporales</taxon>
        <taxon>Peronosporaceae</taxon>
        <taxon>Phytophthora</taxon>
    </lineage>
</organism>
<protein>
    <submittedName>
        <fullName evidence="2">Unnamed protein product</fullName>
    </submittedName>
</protein>
<sequence length="491" mass="52976">MGLGSVTLLEINQVPNGKRIAYCLPSGEFIFVADTCAPEFGADDAADLYGGNLFQFLTLGDAEKLEDFLRAQQRGNGSALAFNPSQQMRMVVRLLNNPSTQLWIQLSTIPLTLRMMRCIDTIRSLANPLGHFADSSSFVLSEDEFTSMMRNPPDSTGSSLASGIASLSVTPSPIEDDDDLMFLEFENSCLSPTSFTSIVPLELKHRHPNFAMTHSGLGLENTETDSVSDDEEDLKASLSNLAFEADWSNEGVQNASAHDLFPAEPTAPTSSPPGPMTSRSGFRAELPTVSKLTLAFPEANMSSAAKIEVPSNDIRFQMELEFIQCLASPAYLNCACVSPACPPPRPTDALCARCSPGHQPVLREPVLHELPAVPQVLEPAAVRQVHCVPALLGLPGHAGRRAVPADDRARGLHDVGARPAVLPLADVPQQPLGGETGRRSTHSRDARSYSSSRDELDSPNDGENRPIYTHFMDTSAAGDTQNKCMTDSRES</sequence>
<dbReference type="AlphaFoldDB" id="A0A9W6TEM1"/>
<evidence type="ECO:0000313" key="2">
    <source>
        <dbReference type="EMBL" id="GMF10114.1"/>
    </source>
</evidence>
<dbReference type="Proteomes" id="UP001165083">
    <property type="component" value="Unassembled WGS sequence"/>
</dbReference>
<dbReference type="Gene3D" id="1.10.10.1340">
    <property type="entry name" value="Mediator of RNA polymerase II, submodule Med31 (Soh1)"/>
    <property type="match status" value="1"/>
</dbReference>
<feature type="compositionally biased region" description="Acidic residues" evidence="1">
    <location>
        <begin position="222"/>
        <end position="233"/>
    </location>
</feature>
<dbReference type="EMBL" id="BSXW01000031">
    <property type="protein sequence ID" value="GMF10114.1"/>
    <property type="molecule type" value="Genomic_DNA"/>
</dbReference>
<gene>
    <name evidence="2" type="ORF">Plil01_000095900</name>
</gene>
<evidence type="ECO:0000313" key="3">
    <source>
        <dbReference type="Proteomes" id="UP001165083"/>
    </source>
</evidence>
<feature type="region of interest" description="Disordered" evidence="1">
    <location>
        <begin position="214"/>
        <end position="233"/>
    </location>
</feature>
<accession>A0A9W6TEM1</accession>
<feature type="region of interest" description="Disordered" evidence="1">
    <location>
        <begin position="416"/>
        <end position="491"/>
    </location>
</feature>
<dbReference type="OrthoDB" id="120709at2759"/>